<gene>
    <name evidence="15" type="ORF">GCM10008908_06910</name>
</gene>
<keyword evidence="7" id="KW-1005">Bacterial flagellum biogenesis</keyword>
<evidence type="ECO:0000313" key="15">
    <source>
        <dbReference type="EMBL" id="GAA0767622.1"/>
    </source>
</evidence>
<dbReference type="Pfam" id="PF01312">
    <property type="entry name" value="Bac_export_2"/>
    <property type="match status" value="1"/>
</dbReference>
<keyword evidence="8" id="KW-0653">Protein transport</keyword>
<feature type="transmembrane region" description="Helical" evidence="14">
    <location>
        <begin position="440"/>
        <end position="470"/>
    </location>
</feature>
<comment type="similarity">
    <text evidence="3">Belongs to the type III secretion exporter family.</text>
</comment>
<evidence type="ECO:0000256" key="13">
    <source>
        <dbReference type="NCBIfam" id="TIGR01400"/>
    </source>
</evidence>
<keyword evidence="6 14" id="KW-0812">Transmembrane</keyword>
<comment type="caution">
    <text evidence="15">The sequence shown here is derived from an EMBL/GenBank/DDBJ whole genome shotgun (WGS) entry which is preliminary data.</text>
</comment>
<keyword evidence="11 14" id="KW-0975">Bacterial flagellum</keyword>
<reference evidence="15 16" key="1">
    <citation type="journal article" date="2019" name="Int. J. Syst. Evol. Microbiol.">
        <title>The Global Catalogue of Microorganisms (GCM) 10K type strain sequencing project: providing services to taxonomists for standard genome sequencing and annotation.</title>
        <authorList>
            <consortium name="The Broad Institute Genomics Platform"/>
            <consortium name="The Broad Institute Genome Sequencing Center for Infectious Disease"/>
            <person name="Wu L."/>
            <person name="Ma J."/>
        </authorList>
    </citation>
    <scope>NUCLEOTIDE SEQUENCE [LARGE SCALE GENOMIC DNA]</scope>
    <source>
        <strain evidence="15 16">JCM 1417</strain>
    </source>
</reference>
<feature type="transmembrane region" description="Helical" evidence="14">
    <location>
        <begin position="245"/>
        <end position="262"/>
    </location>
</feature>
<comment type="function">
    <text evidence="1 14">Role in flagellar biosynthesis.</text>
</comment>
<evidence type="ECO:0000256" key="3">
    <source>
        <dbReference type="ARBA" id="ARBA00010690"/>
    </source>
</evidence>
<dbReference type="InterPro" id="IPR006303">
    <property type="entry name" value="FliR"/>
</dbReference>
<evidence type="ECO:0000256" key="2">
    <source>
        <dbReference type="ARBA" id="ARBA00009772"/>
    </source>
</evidence>
<name>A0ABN1KI78_CLOSU</name>
<evidence type="ECO:0000256" key="4">
    <source>
        <dbReference type="ARBA" id="ARBA00022448"/>
    </source>
</evidence>
<protein>
    <recommendedName>
        <fullName evidence="13 14">Flagellar biosynthetic protein FliR</fullName>
    </recommendedName>
</protein>
<keyword evidence="5 14" id="KW-1003">Cell membrane</keyword>
<evidence type="ECO:0000313" key="16">
    <source>
        <dbReference type="Proteomes" id="UP001501047"/>
    </source>
</evidence>
<dbReference type="Proteomes" id="UP001501047">
    <property type="component" value="Unassembled WGS sequence"/>
</dbReference>
<evidence type="ECO:0000256" key="5">
    <source>
        <dbReference type="ARBA" id="ARBA00022475"/>
    </source>
</evidence>
<dbReference type="SUPFAM" id="SSF160544">
    <property type="entry name" value="EscU C-terminal domain-like"/>
    <property type="match status" value="1"/>
</dbReference>
<dbReference type="RefSeq" id="WP_343823649.1">
    <property type="nucleotide sequence ID" value="NZ_BAAACI010000001.1"/>
</dbReference>
<keyword evidence="12" id="KW-1006">Bacterial flagellum protein export</keyword>
<evidence type="ECO:0000256" key="6">
    <source>
        <dbReference type="ARBA" id="ARBA00022692"/>
    </source>
</evidence>
<keyword evidence="10 14" id="KW-0472">Membrane</keyword>
<feature type="transmembrane region" description="Helical" evidence="14">
    <location>
        <begin position="359"/>
        <end position="376"/>
    </location>
</feature>
<dbReference type="Pfam" id="PF01311">
    <property type="entry name" value="Bac_export_1"/>
    <property type="match status" value="1"/>
</dbReference>
<dbReference type="Gene3D" id="3.40.1690.10">
    <property type="entry name" value="secretion proteins EscU"/>
    <property type="match status" value="1"/>
</dbReference>
<organism evidence="15 16">
    <name type="scientific">Clostridium subterminale</name>
    <dbReference type="NCBI Taxonomy" id="1550"/>
    <lineage>
        <taxon>Bacteria</taxon>
        <taxon>Bacillati</taxon>
        <taxon>Bacillota</taxon>
        <taxon>Clostridia</taxon>
        <taxon>Eubacteriales</taxon>
        <taxon>Clostridiaceae</taxon>
        <taxon>Clostridium</taxon>
    </lineage>
</organism>
<keyword evidence="16" id="KW-1185">Reference proteome</keyword>
<dbReference type="PANTHER" id="PTHR30531:SF12">
    <property type="entry name" value="FLAGELLAR BIOSYNTHETIC PROTEIN FLHB"/>
    <property type="match status" value="1"/>
</dbReference>
<dbReference type="InterPro" id="IPR029025">
    <property type="entry name" value="T3SS_substrate_exporter_C"/>
</dbReference>
<dbReference type="Gene3D" id="6.10.250.2080">
    <property type="match status" value="1"/>
</dbReference>
<dbReference type="EMBL" id="BAAACI010000001">
    <property type="protein sequence ID" value="GAA0767622.1"/>
    <property type="molecule type" value="Genomic_DNA"/>
</dbReference>
<evidence type="ECO:0000256" key="1">
    <source>
        <dbReference type="ARBA" id="ARBA00002578"/>
    </source>
</evidence>
<dbReference type="InterPro" id="IPR002010">
    <property type="entry name" value="T3SS_IM_R"/>
</dbReference>
<dbReference type="NCBIfam" id="TIGR01400">
    <property type="entry name" value="fliR"/>
    <property type="match status" value="1"/>
</dbReference>
<evidence type="ECO:0000256" key="14">
    <source>
        <dbReference type="RuleBase" id="RU362071"/>
    </source>
</evidence>
<evidence type="ECO:0000256" key="9">
    <source>
        <dbReference type="ARBA" id="ARBA00022989"/>
    </source>
</evidence>
<comment type="similarity">
    <text evidence="2 14">Belongs to the FliR/MopE/SpaR family.</text>
</comment>
<evidence type="ECO:0000256" key="11">
    <source>
        <dbReference type="ARBA" id="ARBA00023143"/>
    </source>
</evidence>
<feature type="transmembrane region" description="Helical" evidence="14">
    <location>
        <begin position="295"/>
        <end position="316"/>
    </location>
</feature>
<evidence type="ECO:0000256" key="7">
    <source>
        <dbReference type="ARBA" id="ARBA00022795"/>
    </source>
</evidence>
<keyword evidence="9 14" id="KW-1133">Transmembrane helix</keyword>
<feature type="transmembrane region" description="Helical" evidence="14">
    <location>
        <begin position="124"/>
        <end position="143"/>
    </location>
</feature>
<evidence type="ECO:0000256" key="10">
    <source>
        <dbReference type="ARBA" id="ARBA00023136"/>
    </source>
</evidence>
<evidence type="ECO:0000256" key="12">
    <source>
        <dbReference type="ARBA" id="ARBA00023225"/>
    </source>
</evidence>
<feature type="transmembrane region" description="Helical" evidence="14">
    <location>
        <begin position="6"/>
        <end position="28"/>
    </location>
</feature>
<comment type="subcellular location">
    <subcellularLocation>
        <location evidence="14">Cell membrane</location>
        <topology evidence="14">Multi-pass membrane protein</topology>
    </subcellularLocation>
    <subcellularLocation>
        <location evidence="14">Bacterial flagellum basal body</location>
    </subcellularLocation>
</comment>
<proteinExistence type="inferred from homology"/>
<dbReference type="InterPro" id="IPR006135">
    <property type="entry name" value="T3SS_substrate_exporter"/>
</dbReference>
<keyword evidence="4" id="KW-0813">Transport</keyword>
<dbReference type="PRINTS" id="PR00950">
    <property type="entry name" value="TYPE3IMSPROT"/>
</dbReference>
<accession>A0ABN1KI78</accession>
<dbReference type="PANTHER" id="PTHR30531">
    <property type="entry name" value="FLAGELLAR BIOSYNTHETIC PROTEIN FLHB"/>
    <property type="match status" value="1"/>
</dbReference>
<feature type="transmembrane region" description="Helical" evidence="14">
    <location>
        <begin position="164"/>
        <end position="191"/>
    </location>
</feature>
<dbReference type="InterPro" id="IPR006136">
    <property type="entry name" value="FlhB"/>
</dbReference>
<dbReference type="NCBIfam" id="TIGR00328">
    <property type="entry name" value="flhB"/>
    <property type="match status" value="1"/>
</dbReference>
<sequence length="611" mass="68298">MVDILMFIAFLMIFMRITSLLFTVPTFFPTGTPSIAKIGVGLIISMILSPIISTEALPEINNIFVFIMLIGKEIMMGICLGYIVNLLFSVVQMAGQIMDFSIGFSMMSLFDPVAGENISVIGRLMYWICLAVFMLVDGHLILVQCLIDSFTSVPIGSVTFNKEILGYIIQVIFEFFTIGIKIAVPIMLIILMTEIVLGLVSRVMPQLNAMILGMPIKIFVGLATFVISIPLIMKIIASNFDAIKHIFSEIFTMMPFILISAANDSGDKTEKPTPKKLQDAKKKGQVAKSKELSSALTLLAATLVIAILSSFVLNILRDSMKMYLESYLNFQLSQESLVGLLIKVLIDIFKIFIPVAVPIMVVGVIGNVLQTGFINTTEPLKPQFSKLNPISGFKRMFSIRSLVDLVKNLCIVSIVGYIGYKFVLDNYYSLLNFGNYKTGVILTELGSLIINVFIKVGIALLIIGCIDFLYQKFQHNKDLKMTKQEIKEEYKQQEGDPVVKGKRRQKQREMAMRRMMQSVPDATVVITNPTHIAVALKYEENSGKAPLVIAKGSEYVALKIKEKAIENNVPIIENKPLARLMFKEVELDKEIPFDMYKAVAEILVLVYKMKK</sequence>
<evidence type="ECO:0000256" key="8">
    <source>
        <dbReference type="ARBA" id="ARBA00022927"/>
    </source>
</evidence>
<feature type="transmembrane region" description="Helical" evidence="14">
    <location>
        <begin position="211"/>
        <end position="233"/>
    </location>
</feature>
<dbReference type="NCBIfam" id="NF009411">
    <property type="entry name" value="PRK12772.1"/>
    <property type="match status" value="1"/>
</dbReference>